<accession>A0A497E3C1</accession>
<dbReference type="PANTHER" id="PTHR16222:SF24">
    <property type="entry name" value="ADP-RIBOSYLHYDROLASE ARH3"/>
    <property type="match status" value="1"/>
</dbReference>
<feature type="binding site" evidence="3">
    <location>
        <position position="275"/>
    </location>
    <ligand>
        <name>Mg(2+)</name>
        <dbReference type="ChEBI" id="CHEBI:18420"/>
        <label>1</label>
    </ligand>
</feature>
<proteinExistence type="inferred from homology"/>
<name>A0A497E3C1_UNCAE</name>
<dbReference type="InterPro" id="IPR005502">
    <property type="entry name" value="Ribosyl_crysJ1"/>
</dbReference>
<dbReference type="GO" id="GO:0046872">
    <property type="term" value="F:metal ion binding"/>
    <property type="evidence" value="ECO:0007669"/>
    <property type="project" value="UniProtKB-KW"/>
</dbReference>
<dbReference type="GO" id="GO:0016787">
    <property type="term" value="F:hydrolase activity"/>
    <property type="evidence" value="ECO:0007669"/>
    <property type="project" value="UniProtKB-KW"/>
</dbReference>
<evidence type="ECO:0008006" key="6">
    <source>
        <dbReference type="Google" id="ProtNLM"/>
    </source>
</evidence>
<dbReference type="InterPro" id="IPR036705">
    <property type="entry name" value="Ribosyl_crysJ1_sf"/>
</dbReference>
<sequence length="654" mass="74090">MEIEMKDKDINLVKLTEEEYYDKVYGCWLGKNCGGTLGAPLESGWGKEEMFDVWWYPELKEGGIPNDDLELQLIWLQALEERGLHIKARDLAEYWLDCVQYNFDEYGLHKTNLKKGLLPPISGYYNNYFKHCMGSPIRSEIWACIAPGLPNVAASYAYEDAIVDHAGGESVYGEMFNAALESAAFLLSDKEKLLEIALSFIPQECETAKAIRNAMKAYREGMSWKEARNFVLHSSYSPIAQYSPPNLGFQTIGLLYGKDFGDAICKAVNCGYDTDCTGATLGALLGIILGRDGLPKKWIKPLSDKIITNSSWGGIRNVKEPKDLDELTKRVCRIGRKVLSLYGERSFSSGSVEREKRSAVPSISFLENSLRANEDIKRLWHASPTKVDFDLYTVLVSVDYLNDPVVKVGVAKDFQVILKNLRLAKLELEASVRAPEGWRIEPHLVRTALKPGEELLCKFTVKVDDIKALDISNRASLYVSIKGRPQIEEVPLVFLAARRWLISNVFEGEEESSLEDDPDPCGLNENWSIVDFSDNELKIEENFRGKSGTIYLRHYVWSPDERDIRVGLPSNCPFKMYLNGKLIHQVRSEGSLRPNYAGDGRSYVDARLRKGWNQFFIKVLRRERSVQAHFVIAGSSPFYHGFSDLVEHKLPWEA</sequence>
<dbReference type="PANTHER" id="PTHR16222">
    <property type="entry name" value="ADP-RIBOSYLGLYCOHYDROLASE"/>
    <property type="match status" value="1"/>
</dbReference>
<feature type="binding site" evidence="3">
    <location>
        <position position="67"/>
    </location>
    <ligand>
        <name>Mg(2+)</name>
        <dbReference type="ChEBI" id="CHEBI:18420"/>
        <label>1</label>
    </ligand>
</feature>
<evidence type="ECO:0000256" key="3">
    <source>
        <dbReference type="PIRSR" id="PIRSR605502-1"/>
    </source>
</evidence>
<dbReference type="Pfam" id="PF03747">
    <property type="entry name" value="ADP_ribosyl_GH"/>
    <property type="match status" value="1"/>
</dbReference>
<dbReference type="SUPFAM" id="SSF101478">
    <property type="entry name" value="ADP-ribosylglycohydrolase"/>
    <property type="match status" value="1"/>
</dbReference>
<dbReference type="Proteomes" id="UP000279422">
    <property type="component" value="Unassembled WGS sequence"/>
</dbReference>
<organism evidence="4 5">
    <name type="scientific">Aerophobetes bacterium</name>
    <dbReference type="NCBI Taxonomy" id="2030807"/>
    <lineage>
        <taxon>Bacteria</taxon>
        <taxon>Candidatus Aerophobota</taxon>
    </lineage>
</organism>
<keyword evidence="3" id="KW-0479">Metal-binding</keyword>
<dbReference type="EMBL" id="QMPZ01000063">
    <property type="protein sequence ID" value="RLE09097.1"/>
    <property type="molecule type" value="Genomic_DNA"/>
</dbReference>
<feature type="binding site" evidence="3">
    <location>
        <position position="68"/>
    </location>
    <ligand>
        <name>Mg(2+)</name>
        <dbReference type="ChEBI" id="CHEBI:18420"/>
        <label>1</label>
    </ligand>
</feature>
<keyword evidence="2" id="KW-0378">Hydrolase</keyword>
<comment type="cofactor">
    <cofactor evidence="3">
        <name>Mg(2+)</name>
        <dbReference type="ChEBI" id="CHEBI:18420"/>
    </cofactor>
    <text evidence="3">Binds 2 magnesium ions per subunit.</text>
</comment>
<dbReference type="Gene3D" id="1.10.4080.10">
    <property type="entry name" value="ADP-ribosylation/Crystallin J1"/>
    <property type="match status" value="1"/>
</dbReference>
<comment type="caution">
    <text evidence="4">The sequence shown here is derived from an EMBL/GenBank/DDBJ whole genome shotgun (WGS) entry which is preliminary data.</text>
</comment>
<protein>
    <recommendedName>
        <fullName evidence="6">ADP-ribosylglycohydrolase family protein</fullName>
    </recommendedName>
</protein>
<reference evidence="4 5" key="1">
    <citation type="submission" date="2018-06" db="EMBL/GenBank/DDBJ databases">
        <title>Extensive metabolic versatility and redundancy in microbially diverse, dynamic hydrothermal sediments.</title>
        <authorList>
            <person name="Dombrowski N."/>
            <person name="Teske A."/>
            <person name="Baker B.J."/>
        </authorList>
    </citation>
    <scope>NUCLEOTIDE SEQUENCE [LARGE SCALE GENOMIC DNA]</scope>
    <source>
        <strain evidence="4">B47_G16</strain>
    </source>
</reference>
<feature type="binding site" evidence="3">
    <location>
        <position position="273"/>
    </location>
    <ligand>
        <name>Mg(2+)</name>
        <dbReference type="ChEBI" id="CHEBI:18420"/>
        <label>1</label>
    </ligand>
</feature>
<comment type="similarity">
    <text evidence="1">Belongs to the ADP-ribosylglycohydrolase family.</text>
</comment>
<evidence type="ECO:0000313" key="4">
    <source>
        <dbReference type="EMBL" id="RLE09097.1"/>
    </source>
</evidence>
<evidence type="ECO:0000313" key="5">
    <source>
        <dbReference type="Proteomes" id="UP000279422"/>
    </source>
</evidence>
<dbReference type="InterPro" id="IPR050792">
    <property type="entry name" value="ADP-ribosylglycohydrolase"/>
</dbReference>
<gene>
    <name evidence="4" type="ORF">DRJ00_05070</name>
</gene>
<keyword evidence="3" id="KW-0460">Magnesium</keyword>
<evidence type="ECO:0000256" key="2">
    <source>
        <dbReference type="ARBA" id="ARBA00022801"/>
    </source>
</evidence>
<dbReference type="AlphaFoldDB" id="A0A497E3C1"/>
<evidence type="ECO:0000256" key="1">
    <source>
        <dbReference type="ARBA" id="ARBA00010702"/>
    </source>
</evidence>